<gene>
    <name evidence="6" type="ordered locus">Desti_3383</name>
</gene>
<dbReference type="Proteomes" id="UP000006055">
    <property type="component" value="Chromosome"/>
</dbReference>
<dbReference type="STRING" id="706587.Desti_3383"/>
<dbReference type="eggNOG" id="COG1340">
    <property type="taxonomic scope" value="Bacteria"/>
</dbReference>
<keyword evidence="4" id="KW-1133">Transmembrane helix</keyword>
<feature type="transmembrane region" description="Helical" evidence="4">
    <location>
        <begin position="449"/>
        <end position="472"/>
    </location>
</feature>
<feature type="coiled-coil region" evidence="2">
    <location>
        <begin position="522"/>
        <end position="549"/>
    </location>
</feature>
<feature type="transmembrane region" description="Helical" evidence="4">
    <location>
        <begin position="420"/>
        <end position="442"/>
    </location>
</feature>
<dbReference type="InterPro" id="IPR010090">
    <property type="entry name" value="Phage_tape_meas"/>
</dbReference>
<evidence type="ECO:0000259" key="5">
    <source>
        <dbReference type="Pfam" id="PF10145"/>
    </source>
</evidence>
<dbReference type="PANTHER" id="PTHR37813:SF1">
    <property type="entry name" value="FELS-2 PROPHAGE PROTEIN"/>
    <property type="match status" value="1"/>
</dbReference>
<feature type="transmembrane region" description="Helical" evidence="4">
    <location>
        <begin position="506"/>
        <end position="525"/>
    </location>
</feature>
<keyword evidence="4" id="KW-0472">Membrane</keyword>
<keyword evidence="1" id="KW-1188">Viral release from host cell</keyword>
<keyword evidence="2" id="KW-0175">Coiled coil</keyword>
<feature type="coiled-coil region" evidence="2">
    <location>
        <begin position="1001"/>
        <end position="1030"/>
    </location>
</feature>
<dbReference type="HOGENOM" id="CLU_261063_0_0_7"/>
<evidence type="ECO:0000256" key="2">
    <source>
        <dbReference type="SAM" id="Coils"/>
    </source>
</evidence>
<evidence type="ECO:0000256" key="4">
    <source>
        <dbReference type="SAM" id="Phobius"/>
    </source>
</evidence>
<sequence>MANDSNIGISLVIKAIDEGSPVLQKISSFLDKIGLSSTTAGGKASAAGNQIRNAFASIPDHLDKMNKGVESFSNKLASMGASLTALGASITAPMGLAVKTAADFETEMNKLQAFGEIDIKTDAGQKAFQAATDKARELGATTQFTAAEVASGMGELYKAGFKTEEVLASIGPALNLAFTEGRSMKDTAEDLVKVLASFGMSADQAGRATDVLSKTSLATTTSMSGLVEGLKYVASMANNVGMNIEETTAYLGIFAQNGVDASMAGTGLRRILGDLSNPTKDAKAALANLGVEIAKNSDGSVNLTKTFEALNKAGLSTANAFKIFGDQGGNVAITATKNIDAIKKLTVENENAKGSLDKVVSIINKGLGPAWKNFTSALGEVAIALAGPFLESLKSALDQVSAFLRGVSEFSKAHPIITQAITAIVASFGLLATAAGTISLAIAGVSYALGGLGTAIAGSSIASLGSMVTAVVPSWAGLTAAIGSFISVLGTAGTAIAAFASGPIAAIGLAIGAVIGAVAGGYKILSDRAEAARIQAETLKKSQDDLQRAISEGFDPKAAIKRVSGADLQNDPYVDLVAKRKQAVAEFVGIGEQLTQAREKDAQSWLPGKSTEAKTAERNFVLARQNLDLIQAEINSRIDQQAAIEGLVVAHEKLVNAQKQEVKTSEELLQLTKNRSEVELKLIGDSIKNKENTFKLETEQRKVAIEANTKSTLLAEQQINSLVASSSQQRIALAEQEYMATRTAREKGFSEQRTIYQDMLKNGEDVAAAKKGLAELEKTETEFRITDQRKLSEVVLQEAQNQLNAKSDAVKKIKDLEKELQSEQTSTQEALKGISGAYLNEYGKIEVKLFDINEKFKQATKLIPTMPEKALELFKQVKSESAGMVNNIEQFNSKLQNVAINTQDALRRVDQFGLEGANKYFEVARNSRLLAERANQAIAGGNFQSAEQYFNSLISTAETLPSAVKKTGDAEVDKRNLEDAKETARSYITLASNGLTDVINLQKLQAEKTNEQAKKNLEAAQKMIEDLIRAQIKSSENLIAALNANTAALQGNAGAPGQQGQAPNQSGQTGASGDSGPDIFVLPDGTSTRLGSSDYGLGGGGYGSSMSGMSAYAANSPEVARLLAQTDRLLAKSQTESQTMAARMDALKYLESAAKNLDYKERMGYFGTLGPQDMADPEFGLSDMDISQALQRILGRDTFDFDAMRMGIDQKLGSMYERAKSTVDGAKEALDPQTQLNNQIGDMTKQLENVFNNFSDKFESVMDDAGGRFADTTERSIEDAFGRGMQIDVNLSDDDGASLGSVRRII</sequence>
<reference evidence="7" key="1">
    <citation type="submission" date="2012-06" db="EMBL/GenBank/DDBJ databases">
        <title>Complete sequence of chromosome of Desulfomonile tiedjei DSM 6799.</title>
        <authorList>
            <person name="Lucas S."/>
            <person name="Copeland A."/>
            <person name="Lapidus A."/>
            <person name="Glavina del Rio T."/>
            <person name="Dalin E."/>
            <person name="Tice H."/>
            <person name="Bruce D."/>
            <person name="Goodwin L."/>
            <person name="Pitluck S."/>
            <person name="Peters L."/>
            <person name="Ovchinnikova G."/>
            <person name="Zeytun A."/>
            <person name="Lu M."/>
            <person name="Kyrpides N."/>
            <person name="Mavromatis K."/>
            <person name="Ivanova N."/>
            <person name="Brettin T."/>
            <person name="Detter J.C."/>
            <person name="Han C."/>
            <person name="Larimer F."/>
            <person name="Land M."/>
            <person name="Hauser L."/>
            <person name="Markowitz V."/>
            <person name="Cheng J.-F."/>
            <person name="Hugenholtz P."/>
            <person name="Woyke T."/>
            <person name="Wu D."/>
            <person name="Spring S."/>
            <person name="Schroeder M."/>
            <person name="Brambilla E."/>
            <person name="Klenk H.-P."/>
            <person name="Eisen J.A."/>
        </authorList>
    </citation>
    <scope>NUCLEOTIDE SEQUENCE [LARGE SCALE GENOMIC DNA]</scope>
    <source>
        <strain evidence="7">ATCC 49306 / DSM 6799 / DCB-1</strain>
    </source>
</reference>
<dbReference type="PATRIC" id="fig|706587.4.peg.3849"/>
<dbReference type="OrthoDB" id="8019720at2"/>
<dbReference type="NCBIfam" id="TIGR01760">
    <property type="entry name" value="tape_meas_TP901"/>
    <property type="match status" value="1"/>
</dbReference>
<proteinExistence type="predicted"/>
<name>I4C8Z7_DESTA</name>
<dbReference type="Pfam" id="PF10145">
    <property type="entry name" value="PhageMin_Tail"/>
    <property type="match status" value="1"/>
</dbReference>
<accession>I4C8Z7</accession>
<feature type="transmembrane region" description="Helical" evidence="4">
    <location>
        <begin position="478"/>
        <end position="499"/>
    </location>
</feature>
<dbReference type="RefSeq" id="WP_014811172.1">
    <property type="nucleotide sequence ID" value="NC_018025.1"/>
</dbReference>
<evidence type="ECO:0000256" key="1">
    <source>
        <dbReference type="ARBA" id="ARBA00022612"/>
    </source>
</evidence>
<evidence type="ECO:0000256" key="3">
    <source>
        <dbReference type="SAM" id="MobiDB-lite"/>
    </source>
</evidence>
<feature type="compositionally biased region" description="Low complexity" evidence="3">
    <location>
        <begin position="1051"/>
        <end position="1068"/>
    </location>
</feature>
<dbReference type="PANTHER" id="PTHR37813">
    <property type="entry name" value="FELS-2 PROPHAGE PROTEIN"/>
    <property type="match status" value="1"/>
</dbReference>
<organism evidence="6 7">
    <name type="scientific">Desulfomonile tiedjei (strain ATCC 49306 / DSM 6799 / DCB-1)</name>
    <dbReference type="NCBI Taxonomy" id="706587"/>
    <lineage>
        <taxon>Bacteria</taxon>
        <taxon>Pseudomonadati</taxon>
        <taxon>Thermodesulfobacteriota</taxon>
        <taxon>Desulfomonilia</taxon>
        <taxon>Desulfomonilales</taxon>
        <taxon>Desulfomonilaceae</taxon>
        <taxon>Desulfomonile</taxon>
    </lineage>
</organism>
<feature type="domain" description="Phage tail tape measure protein" evidence="5">
    <location>
        <begin position="133"/>
        <end position="318"/>
    </location>
</feature>
<dbReference type="EMBL" id="CP003360">
    <property type="protein sequence ID" value="AFM26038.1"/>
    <property type="molecule type" value="Genomic_DNA"/>
</dbReference>
<keyword evidence="7" id="KW-1185">Reference proteome</keyword>
<evidence type="ECO:0000313" key="6">
    <source>
        <dbReference type="EMBL" id="AFM26038.1"/>
    </source>
</evidence>
<feature type="coiled-coil region" evidence="2">
    <location>
        <begin position="613"/>
        <end position="675"/>
    </location>
</feature>
<feature type="coiled-coil region" evidence="2">
    <location>
        <begin position="796"/>
        <end position="826"/>
    </location>
</feature>
<protein>
    <submittedName>
        <fullName evidence="6">Phage tail tape measure protein, TP901 family</fullName>
    </submittedName>
</protein>
<dbReference type="KEGG" id="dti:Desti_3383"/>
<dbReference type="eggNOG" id="COG5283">
    <property type="taxonomic scope" value="Bacteria"/>
</dbReference>
<evidence type="ECO:0000313" key="7">
    <source>
        <dbReference type="Proteomes" id="UP000006055"/>
    </source>
</evidence>
<feature type="region of interest" description="Disordered" evidence="3">
    <location>
        <begin position="1051"/>
        <end position="1085"/>
    </location>
</feature>
<keyword evidence="4" id="KW-0812">Transmembrane</keyword>